<name>A0A6H5IVF6_9HYME</name>
<reference evidence="1 2" key="1">
    <citation type="submission" date="2020-02" db="EMBL/GenBank/DDBJ databases">
        <authorList>
            <person name="Ferguson B K."/>
        </authorList>
    </citation>
    <scope>NUCLEOTIDE SEQUENCE [LARGE SCALE GENOMIC DNA]</scope>
</reference>
<evidence type="ECO:0000313" key="2">
    <source>
        <dbReference type="Proteomes" id="UP000479190"/>
    </source>
</evidence>
<sequence length="65" mass="7793">MTLLIQNCMIMQKVYFRIRIVHYTLFTEKMEDNNHDDDDNVEEDNLIDKLHMIGLAVFVFQDDSL</sequence>
<organism evidence="1 2">
    <name type="scientific">Trichogramma brassicae</name>
    <dbReference type="NCBI Taxonomy" id="86971"/>
    <lineage>
        <taxon>Eukaryota</taxon>
        <taxon>Metazoa</taxon>
        <taxon>Ecdysozoa</taxon>
        <taxon>Arthropoda</taxon>
        <taxon>Hexapoda</taxon>
        <taxon>Insecta</taxon>
        <taxon>Pterygota</taxon>
        <taxon>Neoptera</taxon>
        <taxon>Endopterygota</taxon>
        <taxon>Hymenoptera</taxon>
        <taxon>Apocrita</taxon>
        <taxon>Proctotrupomorpha</taxon>
        <taxon>Chalcidoidea</taxon>
        <taxon>Trichogrammatidae</taxon>
        <taxon>Trichogramma</taxon>
    </lineage>
</organism>
<dbReference type="EMBL" id="CADCXV010001127">
    <property type="protein sequence ID" value="CAB0041600.1"/>
    <property type="molecule type" value="Genomic_DNA"/>
</dbReference>
<dbReference type="Proteomes" id="UP000479190">
    <property type="component" value="Unassembled WGS sequence"/>
</dbReference>
<keyword evidence="2" id="KW-1185">Reference proteome</keyword>
<protein>
    <submittedName>
        <fullName evidence="1">Uncharacterized protein</fullName>
    </submittedName>
</protein>
<proteinExistence type="predicted"/>
<evidence type="ECO:0000313" key="1">
    <source>
        <dbReference type="EMBL" id="CAB0041600.1"/>
    </source>
</evidence>
<gene>
    <name evidence="1" type="ORF">TBRA_LOCUS13266</name>
</gene>
<accession>A0A6H5IVF6</accession>
<dbReference type="AlphaFoldDB" id="A0A6H5IVF6"/>